<dbReference type="AlphaFoldDB" id="A0A7L6ANM1"/>
<dbReference type="KEGG" id="this:HZT40_02730"/>
<accession>A0A7L6ANM1</accession>
<dbReference type="Pfam" id="PF18320">
    <property type="entry name" value="Csc2"/>
    <property type="match status" value="1"/>
</dbReference>
<evidence type="ECO:0000313" key="2">
    <source>
        <dbReference type="Proteomes" id="UP000510621"/>
    </source>
</evidence>
<protein>
    <submittedName>
        <fullName evidence="1">Type I-D CRISPR-associated protein Cas7/Csc2</fullName>
    </submittedName>
</protein>
<reference evidence="1" key="1">
    <citation type="submission" date="2020-06" db="EMBL/GenBank/DDBJ databases">
        <title>Analysis procedures for assessing recovery of high quality, complete, closed genomes from Nanopore long read metagenome sequencing.</title>
        <authorList>
            <person name="Bessarab I."/>
            <person name="Arumugam K."/>
            <person name="Haryono M."/>
            <person name="Liu X."/>
            <person name="Roy S."/>
            <person name="Zuniga-Montanez R.E."/>
            <person name="Qiu G."/>
            <person name="Drautz-Moses D.I."/>
            <person name="Law Y.Y."/>
            <person name="Wuertz S."/>
            <person name="Lauro F.M."/>
            <person name="Huson D.H."/>
            <person name="Williams R.B."/>
        </authorList>
    </citation>
    <scope>NUCLEOTIDE SEQUENCE [LARGE SCALE GENOMIC DNA]</scope>
    <source>
        <strain evidence="1">SSD2</strain>
    </source>
</reference>
<evidence type="ECO:0000313" key="1">
    <source>
        <dbReference type="EMBL" id="QLQ30706.1"/>
    </source>
</evidence>
<name>A0A7L6ANM1_9GAMM</name>
<sequence>MKRLETYLAAIDGLTTTTKTGEKQTDAYIHPKLKNLGCVSLVLIREAVAPVVFRNAEQEITDIEWLDDLYVRAVPNKFKYIERGRGLQILRALGVGGKLPQNKTVLYKGQAPSAAFDLNTVVFGDSANQENRVLPVRAAVNYSDALSLQPKDQCVDETFHNRAMEDGTLFDAEDKKNSDNLFTRHFIKPGTLMVQVLSTRGQVLPEIGLKHLLLSVGMAGSYGGQTSVTGINIRTHVVSLYADKFEKALTSPYELLRVLQGSDVHDLMAVKATLHESLQAAHATAVQGGEVEAWQQQLVAAFNQTGSELEQAYKQAQPKVAGLFDHWFQ</sequence>
<gene>
    <name evidence="1" type="primary">cas7d</name>
    <name evidence="1" type="ORF">HZT40_02730</name>
</gene>
<organism evidence="1 2">
    <name type="scientific">Candidatus Thiothrix singaporensis</name>
    <dbReference type="NCBI Taxonomy" id="2799669"/>
    <lineage>
        <taxon>Bacteria</taxon>
        <taxon>Pseudomonadati</taxon>
        <taxon>Pseudomonadota</taxon>
        <taxon>Gammaproteobacteria</taxon>
        <taxon>Thiotrichales</taxon>
        <taxon>Thiotrichaceae</taxon>
        <taxon>Thiothrix</taxon>
    </lineage>
</organism>
<proteinExistence type="predicted"/>
<dbReference type="Proteomes" id="UP000510621">
    <property type="component" value="Chromosome"/>
</dbReference>
<dbReference type="EMBL" id="CP059265">
    <property type="protein sequence ID" value="QLQ30706.1"/>
    <property type="molecule type" value="Genomic_DNA"/>
</dbReference>
<dbReference type="NCBIfam" id="TIGR03157">
    <property type="entry name" value="cas_Csc2"/>
    <property type="match status" value="1"/>
</dbReference>
<dbReference type="InterPro" id="IPR017574">
    <property type="entry name" value="CRISPR-assoc_prot_Cas7/Csc2"/>
</dbReference>
<keyword evidence="2" id="KW-1185">Reference proteome</keyword>